<dbReference type="CDD" id="cd00093">
    <property type="entry name" value="HTH_XRE"/>
    <property type="match status" value="1"/>
</dbReference>
<protein>
    <recommendedName>
        <fullName evidence="2">HTH cro/C1-type domain-containing protein</fullName>
    </recommendedName>
</protein>
<evidence type="ECO:0000313" key="4">
    <source>
        <dbReference type="Proteomes" id="UP000075653"/>
    </source>
</evidence>
<gene>
    <name evidence="3" type="ORF">FEMY_05390</name>
</gene>
<name>A0A149W085_9PROT</name>
<dbReference type="EMBL" id="LRRD01000008">
    <property type="protein sequence ID" value="KXW58858.1"/>
    <property type="molecule type" value="Genomic_DNA"/>
</dbReference>
<dbReference type="InterPro" id="IPR010982">
    <property type="entry name" value="Lambda_DNA-bd_dom_sf"/>
</dbReference>
<dbReference type="OrthoDB" id="8912597at2"/>
<dbReference type="GO" id="GO:0003677">
    <property type="term" value="F:DNA binding"/>
    <property type="evidence" value="ECO:0007669"/>
    <property type="project" value="InterPro"/>
</dbReference>
<dbReference type="Pfam" id="PF01381">
    <property type="entry name" value="HTH_3"/>
    <property type="match status" value="1"/>
</dbReference>
<comment type="caution">
    <text evidence="3">The sequence shown here is derived from an EMBL/GenBank/DDBJ whole genome shotgun (WGS) entry which is preliminary data.</text>
</comment>
<dbReference type="InterPro" id="IPR001387">
    <property type="entry name" value="Cro/C1-type_HTH"/>
</dbReference>
<proteinExistence type="predicted"/>
<dbReference type="Gene3D" id="1.10.260.40">
    <property type="entry name" value="lambda repressor-like DNA-binding domains"/>
    <property type="match status" value="1"/>
</dbReference>
<accession>A0A149W085</accession>
<sequence>MYAAYQVDGSSQQAVRATTFTKVDDHTDEVVSSANAFQGRILSYCVVGTLGLLTPMYLNASSATATWSINQIEFEGTQVVAADVATSASGDVTHVRHVMKISVSELAKVFGVSRQAVHGWLKGGALSPRNAQRISEFAQAADVFLESGIDVTPQALRRKISGGQSLLESVGEGGKVVELARALVGTLSRESQQRQRLASRLAGRQKSAPTADDFGTPHLHEDA</sequence>
<reference evidence="3 4" key="1">
    <citation type="submission" date="2016-01" db="EMBL/GenBank/DDBJ databases">
        <title>Genome sequence of the acidophilic iron oxidising Ferrovum strain Z-31.</title>
        <authorList>
            <person name="Poehlein A."/>
            <person name="Ullrich S.R."/>
            <person name="Schloemann M."/>
            <person name="Muehling M."/>
            <person name="Daniel R."/>
        </authorList>
    </citation>
    <scope>NUCLEOTIDE SEQUENCE [LARGE SCALE GENOMIC DNA]</scope>
    <source>
        <strain evidence="3 4">Z-31</strain>
    </source>
</reference>
<dbReference type="AlphaFoldDB" id="A0A149W085"/>
<dbReference type="PATRIC" id="fig|1789004.3.peg.539"/>
<dbReference type="STRING" id="1789004.FEMY_05390"/>
<evidence type="ECO:0000313" key="3">
    <source>
        <dbReference type="EMBL" id="KXW58858.1"/>
    </source>
</evidence>
<feature type="domain" description="HTH cro/C1-type" evidence="2">
    <location>
        <begin position="100"/>
        <end position="137"/>
    </location>
</feature>
<organism evidence="3 4">
    <name type="scientific">Ferrovum myxofaciens</name>
    <dbReference type="NCBI Taxonomy" id="416213"/>
    <lineage>
        <taxon>Bacteria</taxon>
        <taxon>Pseudomonadati</taxon>
        <taxon>Pseudomonadota</taxon>
        <taxon>Betaproteobacteria</taxon>
        <taxon>Ferrovales</taxon>
        <taxon>Ferrovaceae</taxon>
        <taxon>Ferrovum</taxon>
    </lineage>
</organism>
<dbReference type="RefSeq" id="WP_031596927.1">
    <property type="nucleotide sequence ID" value="NZ_JPOQ01000034.1"/>
</dbReference>
<feature type="region of interest" description="Disordered" evidence="1">
    <location>
        <begin position="194"/>
        <end position="223"/>
    </location>
</feature>
<keyword evidence="4" id="KW-1185">Reference proteome</keyword>
<evidence type="ECO:0000256" key="1">
    <source>
        <dbReference type="SAM" id="MobiDB-lite"/>
    </source>
</evidence>
<dbReference type="SUPFAM" id="SSF47413">
    <property type="entry name" value="lambda repressor-like DNA-binding domains"/>
    <property type="match status" value="1"/>
</dbReference>
<dbReference type="Proteomes" id="UP000075653">
    <property type="component" value="Unassembled WGS sequence"/>
</dbReference>
<evidence type="ECO:0000259" key="2">
    <source>
        <dbReference type="Pfam" id="PF01381"/>
    </source>
</evidence>